<sequence length="289" mass="32929">MAKRNRSTLKNYFRKGALPSSEHFSDLIDSSLNTLDEGFDKTQSEGFKVSSLGESASLMSFYREEGNGSTLWSIRFDDATDSLLFQPSAHNPLETQVDKPSQQSIFSLTQEGHVGINRTSPAQCLDVNGIVKAKGRMGGLFDEESHHLPYIKADGHWYNITPLLEGCQAFEIMAGVGIKRSGRYGLLHAIALNTCNPNASWFSRWFNLFNWKKQIHAYHAFYGSRADKVKLRWIEVKANDNDHGAYRPYYLQMRSNTRYGEGMVIRYHMTRLWFDEYMADSQLPVDGSQ</sequence>
<protein>
    <recommendedName>
        <fullName evidence="3">Adhesin</fullName>
    </recommendedName>
</protein>
<comment type="caution">
    <text evidence="1">The sequence shown here is derived from an EMBL/GenBank/DDBJ whole genome shotgun (WGS) entry which is preliminary data.</text>
</comment>
<evidence type="ECO:0000313" key="2">
    <source>
        <dbReference type="Proteomes" id="UP001203423"/>
    </source>
</evidence>
<reference evidence="1 2" key="1">
    <citation type="submission" date="2022-01" db="EMBL/GenBank/DDBJ databases">
        <title>Whole genome-based taxonomy of the Shewanellaceae.</title>
        <authorList>
            <person name="Martin-Rodriguez A.J."/>
        </authorList>
    </citation>
    <scope>NUCLEOTIDE SEQUENCE [LARGE SCALE GENOMIC DNA]</scope>
    <source>
        <strain evidence="1 2">DSM 17177</strain>
    </source>
</reference>
<evidence type="ECO:0000313" key="1">
    <source>
        <dbReference type="EMBL" id="MCL1123740.1"/>
    </source>
</evidence>
<dbReference type="EMBL" id="JAKIKS010000011">
    <property type="protein sequence ID" value="MCL1123740.1"/>
    <property type="molecule type" value="Genomic_DNA"/>
</dbReference>
<organism evidence="1 2">
    <name type="scientific">Shewanella surugensis</name>
    <dbReference type="NCBI Taxonomy" id="212020"/>
    <lineage>
        <taxon>Bacteria</taxon>
        <taxon>Pseudomonadati</taxon>
        <taxon>Pseudomonadota</taxon>
        <taxon>Gammaproteobacteria</taxon>
        <taxon>Alteromonadales</taxon>
        <taxon>Shewanellaceae</taxon>
        <taxon>Shewanella</taxon>
    </lineage>
</organism>
<name>A0ABT0L7W5_9GAMM</name>
<proteinExistence type="predicted"/>
<keyword evidence="2" id="KW-1185">Reference proteome</keyword>
<gene>
    <name evidence="1" type="ORF">L2764_04365</name>
</gene>
<accession>A0ABT0L7W5</accession>
<evidence type="ECO:0008006" key="3">
    <source>
        <dbReference type="Google" id="ProtNLM"/>
    </source>
</evidence>
<dbReference type="RefSeq" id="WP_248939027.1">
    <property type="nucleotide sequence ID" value="NZ_JAKIKS010000011.1"/>
</dbReference>
<dbReference type="Proteomes" id="UP001203423">
    <property type="component" value="Unassembled WGS sequence"/>
</dbReference>